<reference evidence="2 3" key="1">
    <citation type="submission" date="2024-08" db="EMBL/GenBank/DDBJ databases">
        <title>Whole-genome sequencing of halo(alkali)philic microorganisms from hypersaline lakes.</title>
        <authorList>
            <person name="Sorokin D.Y."/>
            <person name="Merkel A.Y."/>
            <person name="Messina E."/>
            <person name="Yakimov M."/>
        </authorList>
    </citation>
    <scope>NUCLEOTIDE SEQUENCE [LARGE SCALE GENOMIC DNA]</scope>
    <source>
        <strain evidence="2 3">AB-hyl4</strain>
    </source>
</reference>
<sequence length="123" mass="13424">MTRTILLCLLMTFAWGCTYAGPDPARDLVRAGENPNDYLVGGGVMLKYRAPEAGTAVMLDRTGGRIIATESLKEGDLFDVQLDPTDEDVREGFRQASGGIPLEKADIRLYFFPSDKSGEVHSP</sequence>
<dbReference type="Proteomes" id="UP001575105">
    <property type="component" value="Unassembled WGS sequence"/>
</dbReference>
<keyword evidence="3" id="KW-1185">Reference proteome</keyword>
<evidence type="ECO:0000256" key="1">
    <source>
        <dbReference type="SAM" id="SignalP"/>
    </source>
</evidence>
<organism evidence="2 3">
    <name type="scientific">Natronomicrosphaera hydrolytica</name>
    <dbReference type="NCBI Taxonomy" id="3242702"/>
    <lineage>
        <taxon>Bacteria</taxon>
        <taxon>Pseudomonadati</taxon>
        <taxon>Planctomycetota</taxon>
        <taxon>Phycisphaerae</taxon>
        <taxon>Phycisphaerales</taxon>
        <taxon>Phycisphaeraceae</taxon>
        <taxon>Natronomicrosphaera</taxon>
    </lineage>
</organism>
<dbReference type="RefSeq" id="WP_425346261.1">
    <property type="nucleotide sequence ID" value="NZ_JBGUBD010000008.1"/>
</dbReference>
<feature type="chain" id="PRO_5045847687" evidence="1">
    <location>
        <begin position="21"/>
        <end position="123"/>
    </location>
</feature>
<accession>A0ABV4U6X6</accession>
<evidence type="ECO:0000313" key="3">
    <source>
        <dbReference type="Proteomes" id="UP001575105"/>
    </source>
</evidence>
<dbReference type="EMBL" id="JBGUBD010000008">
    <property type="protein sequence ID" value="MFA9479340.1"/>
    <property type="molecule type" value="Genomic_DNA"/>
</dbReference>
<name>A0ABV4U6X6_9BACT</name>
<comment type="caution">
    <text evidence="2">The sequence shown here is derived from an EMBL/GenBank/DDBJ whole genome shotgun (WGS) entry which is preliminary data.</text>
</comment>
<proteinExistence type="predicted"/>
<feature type="signal peptide" evidence="1">
    <location>
        <begin position="1"/>
        <end position="20"/>
    </location>
</feature>
<gene>
    <name evidence="2" type="ORF">ACERK3_13705</name>
</gene>
<evidence type="ECO:0000313" key="2">
    <source>
        <dbReference type="EMBL" id="MFA9479340.1"/>
    </source>
</evidence>
<protein>
    <submittedName>
        <fullName evidence="2">Uncharacterized protein</fullName>
    </submittedName>
</protein>
<keyword evidence="1" id="KW-0732">Signal</keyword>